<feature type="domain" description="DUF3972" evidence="2">
    <location>
        <begin position="9"/>
        <end position="130"/>
    </location>
</feature>
<sequence>MDTWLEIEEFCRVTNLSRERVEEMAKEGTLRSKTQEGKTLIEASSGANAVISKVETSVISAASAPLDTTFVEKTIGTILSLHEKVLEAKDESIGSLKGENQFLKEALFSMQDVYDEDKKTIQALREQLKIAQEEIEFMRRKYKLMWGKVADLSPKGAGEGKE</sequence>
<accession>Q7MQP5</accession>
<name>Q7MQP5_WOLSU</name>
<dbReference type="eggNOG" id="ENOG503181V">
    <property type="taxonomic scope" value="Bacteria"/>
</dbReference>
<dbReference type="STRING" id="273121.WS2120"/>
<dbReference type="InterPro" id="IPR025002">
    <property type="entry name" value="DUF3972"/>
</dbReference>
<gene>
    <name evidence="3" type="ordered locus">WS2120</name>
</gene>
<feature type="coiled-coil region" evidence="1">
    <location>
        <begin position="114"/>
        <end position="141"/>
    </location>
</feature>
<keyword evidence="4" id="KW-1185">Reference proteome</keyword>
<evidence type="ECO:0000313" key="4">
    <source>
        <dbReference type="Proteomes" id="UP000000422"/>
    </source>
</evidence>
<dbReference type="HOGENOM" id="CLU_131446_0_0_7"/>
<dbReference type="AlphaFoldDB" id="Q7MQP5"/>
<dbReference type="Proteomes" id="UP000000422">
    <property type="component" value="Chromosome"/>
</dbReference>
<dbReference type="EMBL" id="BX571662">
    <property type="protein sequence ID" value="CAE11118.1"/>
    <property type="molecule type" value="Genomic_DNA"/>
</dbReference>
<keyword evidence="1" id="KW-0175">Coiled coil</keyword>
<organism evidence="4">
    <name type="scientific">Wolinella succinogenes (strain ATCC 29543 / DSM 1740 / CCUG 13145 / JCM 31913 / LMG 7466 / NCTC 11488 / FDC 602W)</name>
    <name type="common">Vibrio succinogenes</name>
    <dbReference type="NCBI Taxonomy" id="273121"/>
    <lineage>
        <taxon>Bacteria</taxon>
        <taxon>Pseudomonadati</taxon>
        <taxon>Campylobacterota</taxon>
        <taxon>Epsilonproteobacteria</taxon>
        <taxon>Campylobacterales</taxon>
        <taxon>Helicobacteraceae</taxon>
        <taxon>Wolinella</taxon>
    </lineage>
</organism>
<evidence type="ECO:0000313" key="3">
    <source>
        <dbReference type="EMBL" id="CAE11118.1"/>
    </source>
</evidence>
<reference evidence="3 4" key="1">
    <citation type="journal article" date="2003" name="Proc. Natl. Acad. Sci. U.S.A.">
        <title>Complete genome sequence and analysis of Wolinella succinogenes.</title>
        <authorList>
            <person name="Baar C."/>
            <person name="Eppinger M."/>
            <person name="Raddatz G."/>
            <person name="Simon JM."/>
            <person name="Lanz C."/>
            <person name="Klimmek O."/>
            <person name="Nandakumar R."/>
            <person name="Gross R."/>
            <person name="Rosinus A."/>
            <person name="Keller H."/>
            <person name="Jagtap P."/>
            <person name="Linke B."/>
            <person name="Meyer F."/>
            <person name="Lederer H."/>
            <person name="Schuster S.C."/>
        </authorList>
    </citation>
    <scope>NUCLEOTIDE SEQUENCE [LARGE SCALE GENOMIC DNA]</scope>
    <source>
        <strain evidence="4">ATCC 29543 / DSM 1740 / CCUG 13145 / JCM 31913 / LMG 7466 / NCTC 11488 / FDC 602W</strain>
    </source>
</reference>
<evidence type="ECO:0000256" key="1">
    <source>
        <dbReference type="SAM" id="Coils"/>
    </source>
</evidence>
<dbReference type="RefSeq" id="WP_011139900.1">
    <property type="nucleotide sequence ID" value="NC_005090.1"/>
</dbReference>
<dbReference type="KEGG" id="wsu:WS2120"/>
<dbReference type="Pfam" id="PF13118">
    <property type="entry name" value="DUF3972"/>
    <property type="match status" value="1"/>
</dbReference>
<protein>
    <recommendedName>
        <fullName evidence="2">DUF3972 domain-containing protein</fullName>
    </recommendedName>
</protein>
<evidence type="ECO:0000259" key="2">
    <source>
        <dbReference type="Pfam" id="PF13118"/>
    </source>
</evidence>
<proteinExistence type="predicted"/>